<dbReference type="AlphaFoldDB" id="A0A8S1H041"/>
<name>A0A8S1H041_9PELO</name>
<keyword evidence="2" id="KW-1185">Reference proteome</keyword>
<dbReference type="OrthoDB" id="5808132at2759"/>
<organism evidence="1 2">
    <name type="scientific">Caenorhabditis auriculariae</name>
    <dbReference type="NCBI Taxonomy" id="2777116"/>
    <lineage>
        <taxon>Eukaryota</taxon>
        <taxon>Metazoa</taxon>
        <taxon>Ecdysozoa</taxon>
        <taxon>Nematoda</taxon>
        <taxon>Chromadorea</taxon>
        <taxon>Rhabditida</taxon>
        <taxon>Rhabditina</taxon>
        <taxon>Rhabditomorpha</taxon>
        <taxon>Rhabditoidea</taxon>
        <taxon>Rhabditidae</taxon>
        <taxon>Peloderinae</taxon>
        <taxon>Caenorhabditis</taxon>
    </lineage>
</organism>
<dbReference type="Proteomes" id="UP000835052">
    <property type="component" value="Unassembled WGS sequence"/>
</dbReference>
<reference evidence="1" key="1">
    <citation type="submission" date="2020-10" db="EMBL/GenBank/DDBJ databases">
        <authorList>
            <person name="Kikuchi T."/>
        </authorList>
    </citation>
    <scope>NUCLEOTIDE SEQUENCE</scope>
    <source>
        <strain evidence="1">NKZ352</strain>
    </source>
</reference>
<evidence type="ECO:0000313" key="2">
    <source>
        <dbReference type="Proteomes" id="UP000835052"/>
    </source>
</evidence>
<sequence>MILPLDRLSLVSGKLLKEVLVISKELEDRLYLWDPCYFHVPLAFSFVIIPQASEPSLLSSFTSKMEKAFNFFASHPLNRFSHEWICRRVFLEVNGTLEFKVSNMRNKHSYFGLDQIALIDPTTGTGACVN</sequence>
<proteinExistence type="predicted"/>
<gene>
    <name evidence="1" type="ORF">CAUJ_LOCUS4621</name>
</gene>
<dbReference type="EMBL" id="CAJGYM010000009">
    <property type="protein sequence ID" value="CAD6188702.1"/>
    <property type="molecule type" value="Genomic_DNA"/>
</dbReference>
<protein>
    <submittedName>
        <fullName evidence="1">Uncharacterized protein</fullName>
    </submittedName>
</protein>
<comment type="caution">
    <text evidence="1">The sequence shown here is derived from an EMBL/GenBank/DDBJ whole genome shotgun (WGS) entry which is preliminary data.</text>
</comment>
<accession>A0A8S1H041</accession>
<evidence type="ECO:0000313" key="1">
    <source>
        <dbReference type="EMBL" id="CAD6188702.1"/>
    </source>
</evidence>